<dbReference type="AlphaFoldDB" id="A0AAV4QXS9"/>
<dbReference type="Proteomes" id="UP001054945">
    <property type="component" value="Unassembled WGS sequence"/>
</dbReference>
<organism evidence="1 2">
    <name type="scientific">Caerostris extrusa</name>
    <name type="common">Bark spider</name>
    <name type="synonym">Caerostris bankana</name>
    <dbReference type="NCBI Taxonomy" id="172846"/>
    <lineage>
        <taxon>Eukaryota</taxon>
        <taxon>Metazoa</taxon>
        <taxon>Ecdysozoa</taxon>
        <taxon>Arthropoda</taxon>
        <taxon>Chelicerata</taxon>
        <taxon>Arachnida</taxon>
        <taxon>Araneae</taxon>
        <taxon>Araneomorphae</taxon>
        <taxon>Entelegynae</taxon>
        <taxon>Araneoidea</taxon>
        <taxon>Araneidae</taxon>
        <taxon>Caerostris</taxon>
    </lineage>
</organism>
<gene>
    <name evidence="1" type="primary">X975_05254</name>
    <name evidence="1" type="ORF">CEXT_722711</name>
</gene>
<evidence type="ECO:0000313" key="2">
    <source>
        <dbReference type="Proteomes" id="UP001054945"/>
    </source>
</evidence>
<name>A0AAV4QXS9_CAEEX</name>
<reference evidence="1 2" key="1">
    <citation type="submission" date="2021-06" db="EMBL/GenBank/DDBJ databases">
        <title>Caerostris extrusa draft genome.</title>
        <authorList>
            <person name="Kono N."/>
            <person name="Arakawa K."/>
        </authorList>
    </citation>
    <scope>NUCLEOTIDE SEQUENCE [LARGE SCALE GENOMIC DNA]</scope>
</reference>
<sequence>MKIPSPLFFTTSSFGLKMSLIHGRSEALLKNGKEGNPDMCIIVPDEDEKPPEIAYQNPPEVITMTNPYIDDLYCPRGDKTTISYLSDYDKEEPIRRRDNVLVRLQHSLTRRKRSCEVDRRQRRGSQLQTFGTLDKKSGGVSLPTSISQHQSMETMIADDPVRSSCPLYPTPFLTPSLYCCPYHTNRSSA</sequence>
<accession>A0AAV4QXS9</accession>
<protein>
    <submittedName>
        <fullName evidence="1">Uncharacterized protein</fullName>
    </submittedName>
</protein>
<keyword evidence="2" id="KW-1185">Reference proteome</keyword>
<proteinExistence type="predicted"/>
<dbReference type="EMBL" id="BPLR01006894">
    <property type="protein sequence ID" value="GIY13131.1"/>
    <property type="molecule type" value="Genomic_DNA"/>
</dbReference>
<evidence type="ECO:0000313" key="1">
    <source>
        <dbReference type="EMBL" id="GIY13131.1"/>
    </source>
</evidence>
<comment type="caution">
    <text evidence="1">The sequence shown here is derived from an EMBL/GenBank/DDBJ whole genome shotgun (WGS) entry which is preliminary data.</text>
</comment>